<sequence>MSIKTDRNRVTDHKAFETGMDKIYPEKNIVYFKKLWERWYVWIDNDQNDNPSPTKTDWSFEFKEDAKRKAFELKEKHSLEFGPCML</sequence>
<proteinExistence type="predicted"/>
<gene>
    <name evidence="1" type="ORF">LCGC14_1683230</name>
</gene>
<name>A0A0F9K3I5_9ZZZZ</name>
<comment type="caution">
    <text evidence="1">The sequence shown here is derived from an EMBL/GenBank/DDBJ whole genome shotgun (WGS) entry which is preliminary data.</text>
</comment>
<protein>
    <submittedName>
        <fullName evidence="1">Uncharacterized protein</fullName>
    </submittedName>
</protein>
<dbReference type="EMBL" id="LAZR01014619">
    <property type="protein sequence ID" value="KKM16693.1"/>
    <property type="molecule type" value="Genomic_DNA"/>
</dbReference>
<dbReference type="AlphaFoldDB" id="A0A0F9K3I5"/>
<accession>A0A0F9K3I5</accession>
<organism evidence="1">
    <name type="scientific">marine sediment metagenome</name>
    <dbReference type="NCBI Taxonomy" id="412755"/>
    <lineage>
        <taxon>unclassified sequences</taxon>
        <taxon>metagenomes</taxon>
        <taxon>ecological metagenomes</taxon>
    </lineage>
</organism>
<reference evidence="1" key="1">
    <citation type="journal article" date="2015" name="Nature">
        <title>Complex archaea that bridge the gap between prokaryotes and eukaryotes.</title>
        <authorList>
            <person name="Spang A."/>
            <person name="Saw J.H."/>
            <person name="Jorgensen S.L."/>
            <person name="Zaremba-Niedzwiedzka K."/>
            <person name="Martijn J."/>
            <person name="Lind A.E."/>
            <person name="van Eijk R."/>
            <person name="Schleper C."/>
            <person name="Guy L."/>
            <person name="Ettema T.J."/>
        </authorList>
    </citation>
    <scope>NUCLEOTIDE SEQUENCE</scope>
</reference>
<evidence type="ECO:0000313" key="1">
    <source>
        <dbReference type="EMBL" id="KKM16693.1"/>
    </source>
</evidence>